<organism evidence="3 4">
    <name type="scientific">Durusdinium trenchii</name>
    <dbReference type="NCBI Taxonomy" id="1381693"/>
    <lineage>
        <taxon>Eukaryota</taxon>
        <taxon>Sar</taxon>
        <taxon>Alveolata</taxon>
        <taxon>Dinophyceae</taxon>
        <taxon>Suessiales</taxon>
        <taxon>Symbiodiniaceae</taxon>
        <taxon>Durusdinium</taxon>
    </lineage>
</organism>
<gene>
    <name evidence="1" type="ORF">SCF082_LOCUS34518</name>
    <name evidence="2" type="ORF">SCF082_LOCUS36815</name>
    <name evidence="3" type="ORF">SCF082_LOCUS37569</name>
</gene>
<dbReference type="Gene3D" id="3.40.50.720">
    <property type="entry name" value="NAD(P)-binding Rossmann-like Domain"/>
    <property type="match status" value="1"/>
</dbReference>
<dbReference type="EMBL" id="CAXAMM010038480">
    <property type="protein sequence ID" value="CAK9078613.1"/>
    <property type="molecule type" value="Genomic_DNA"/>
</dbReference>
<protein>
    <submittedName>
        <fullName evidence="3">Uncharacterized protein</fullName>
    </submittedName>
</protein>
<evidence type="ECO:0000313" key="1">
    <source>
        <dbReference type="EMBL" id="CAK9068626.1"/>
    </source>
</evidence>
<reference evidence="3 4" key="1">
    <citation type="submission" date="2024-02" db="EMBL/GenBank/DDBJ databases">
        <authorList>
            <person name="Chen Y."/>
            <person name="Shah S."/>
            <person name="Dougan E. K."/>
            <person name="Thang M."/>
            <person name="Chan C."/>
        </authorList>
    </citation>
    <scope>NUCLEOTIDE SEQUENCE [LARGE SCALE GENOMIC DNA]</scope>
</reference>
<dbReference type="Proteomes" id="UP001642464">
    <property type="component" value="Unassembled WGS sequence"/>
</dbReference>
<feature type="non-terminal residue" evidence="3">
    <location>
        <position position="1"/>
    </location>
</feature>
<accession>A0ABP0PRE8</accession>
<evidence type="ECO:0000313" key="2">
    <source>
        <dbReference type="EMBL" id="CAK9076313.1"/>
    </source>
</evidence>
<dbReference type="InterPro" id="IPR036291">
    <property type="entry name" value="NAD(P)-bd_dom_sf"/>
</dbReference>
<dbReference type="EMBL" id="CAXAMM010031746">
    <property type="protein sequence ID" value="CAK9068626.1"/>
    <property type="molecule type" value="Genomic_DNA"/>
</dbReference>
<dbReference type="EMBL" id="CAXAMM010036814">
    <property type="protein sequence ID" value="CAK9076313.1"/>
    <property type="molecule type" value="Genomic_DNA"/>
</dbReference>
<evidence type="ECO:0000313" key="3">
    <source>
        <dbReference type="EMBL" id="CAK9078613.1"/>
    </source>
</evidence>
<keyword evidence="4" id="KW-1185">Reference proteome</keyword>
<name>A0ABP0PRE8_9DINO</name>
<comment type="caution">
    <text evidence="3">The sequence shown here is derived from an EMBL/GenBank/DDBJ whole genome shotgun (WGS) entry which is preliminary data.</text>
</comment>
<sequence>AKLLYRLAWQEAPALPTSEETFTGRWLLVGPQNDATFASLAQKIDSANCTVDYQIIDLHDGSWQDAAYWRELLSSEDLAGVIVQLPSGAEEADTAVATELRAQVVLAASGAL</sequence>
<proteinExistence type="predicted"/>
<feature type="non-terminal residue" evidence="3">
    <location>
        <position position="112"/>
    </location>
</feature>
<dbReference type="SUPFAM" id="SSF51735">
    <property type="entry name" value="NAD(P)-binding Rossmann-fold domains"/>
    <property type="match status" value="1"/>
</dbReference>
<evidence type="ECO:0000313" key="4">
    <source>
        <dbReference type="Proteomes" id="UP001642464"/>
    </source>
</evidence>